<sequence length="139" mass="16223">MKIAFSIEKINSGFFPMHPYALLEGKLSVCIRDAQFFCEDGIWLVELGMAIQKWLTLVKTKGHVDFVYLSIEHDSPIFTISMDQDDICRIYSEWSEIPDGLPIQLTEVIKCFEKYLTVLDEFLRVVLELRFANLYKKYA</sequence>
<protein>
    <recommendedName>
        <fullName evidence="1">DUF7878 domain-containing protein</fullName>
    </recommendedName>
</protein>
<dbReference type="Pfam" id="PF25297">
    <property type="entry name" value="DUF7878"/>
    <property type="match status" value="1"/>
</dbReference>
<feature type="domain" description="DUF7878" evidence="1">
    <location>
        <begin position="16"/>
        <end position="124"/>
    </location>
</feature>
<comment type="caution">
    <text evidence="2">The sequence shown here is derived from an EMBL/GenBank/DDBJ whole genome shotgun (WGS) entry which is preliminary data.</text>
</comment>
<accession>A0A927BBY0</accession>
<proteinExistence type="predicted"/>
<evidence type="ECO:0000313" key="2">
    <source>
        <dbReference type="EMBL" id="MBD2767445.1"/>
    </source>
</evidence>
<gene>
    <name evidence="2" type="ORF">IC235_06020</name>
</gene>
<name>A0A927BBY0_9BACT</name>
<dbReference type="Proteomes" id="UP000612233">
    <property type="component" value="Unassembled WGS sequence"/>
</dbReference>
<dbReference type="EMBL" id="JACXAD010000005">
    <property type="protein sequence ID" value="MBD2767445.1"/>
    <property type="molecule type" value="Genomic_DNA"/>
</dbReference>
<reference evidence="2" key="1">
    <citation type="submission" date="2020-09" db="EMBL/GenBank/DDBJ databases">
        <authorList>
            <person name="Kim M.K."/>
        </authorList>
    </citation>
    <scope>NUCLEOTIDE SEQUENCE</scope>
    <source>
        <strain evidence="2">BT664</strain>
    </source>
</reference>
<evidence type="ECO:0000259" key="1">
    <source>
        <dbReference type="Pfam" id="PF25297"/>
    </source>
</evidence>
<organism evidence="2 3">
    <name type="scientific">Hymenobacter montanus</name>
    <dbReference type="NCBI Taxonomy" id="2771359"/>
    <lineage>
        <taxon>Bacteria</taxon>
        <taxon>Pseudomonadati</taxon>
        <taxon>Bacteroidota</taxon>
        <taxon>Cytophagia</taxon>
        <taxon>Cytophagales</taxon>
        <taxon>Hymenobacteraceae</taxon>
        <taxon>Hymenobacter</taxon>
    </lineage>
</organism>
<dbReference type="AlphaFoldDB" id="A0A927BBY0"/>
<evidence type="ECO:0000313" key="3">
    <source>
        <dbReference type="Proteomes" id="UP000612233"/>
    </source>
</evidence>
<dbReference type="InterPro" id="IPR057200">
    <property type="entry name" value="DUF7878"/>
</dbReference>
<keyword evidence="3" id="KW-1185">Reference proteome</keyword>
<dbReference type="RefSeq" id="WP_191004262.1">
    <property type="nucleotide sequence ID" value="NZ_JACXAD010000005.1"/>
</dbReference>